<dbReference type="Gene3D" id="1.10.357.10">
    <property type="entry name" value="Tetracycline Repressor, domain 2"/>
    <property type="match status" value="1"/>
</dbReference>
<keyword evidence="7" id="KW-1185">Reference proteome</keyword>
<keyword evidence="2 4" id="KW-0238">DNA-binding</keyword>
<dbReference type="InterPro" id="IPR050109">
    <property type="entry name" value="HTH-type_TetR-like_transc_reg"/>
</dbReference>
<keyword evidence="1" id="KW-0805">Transcription regulation</keyword>
<feature type="DNA-binding region" description="H-T-H motif" evidence="4">
    <location>
        <begin position="37"/>
        <end position="56"/>
    </location>
</feature>
<sequence length="199" mass="22022">MSDGTTVRRRRRNPEQTRKAIVDALLTAIKDGRFIPTAKDIADRAGVSERSIFVHFPGRNDLRVAAVEAQSDLVESLVVTPDPALPLEERITAVLGQSEAIFAAQRNPRLLGLLESQSIPAIDERMRLTDNRIREALARTFGPELTRGGETDAELLDLVEATVGWAYRHQLMDRRGLSQAEASRAITRALRALFAAGER</sequence>
<reference evidence="6 7" key="1">
    <citation type="submission" date="2020-07" db="EMBL/GenBank/DDBJ databases">
        <authorList>
            <person name="Zhuang K."/>
            <person name="Ran Y."/>
        </authorList>
    </citation>
    <scope>NUCLEOTIDE SEQUENCE [LARGE SCALE GENOMIC DNA]</scope>
    <source>
        <strain evidence="6 7">WCH-YHL-001</strain>
    </source>
</reference>
<evidence type="ECO:0000256" key="3">
    <source>
        <dbReference type="ARBA" id="ARBA00023163"/>
    </source>
</evidence>
<dbReference type="EMBL" id="CP059399">
    <property type="protein sequence ID" value="QLY33203.1"/>
    <property type="molecule type" value="Genomic_DNA"/>
</dbReference>
<proteinExistence type="predicted"/>
<dbReference type="Proteomes" id="UP000515512">
    <property type="component" value="Chromosome"/>
</dbReference>
<dbReference type="InterPro" id="IPR001647">
    <property type="entry name" value="HTH_TetR"/>
</dbReference>
<evidence type="ECO:0000256" key="4">
    <source>
        <dbReference type="PROSITE-ProRule" id="PRU00335"/>
    </source>
</evidence>
<dbReference type="PROSITE" id="PS50977">
    <property type="entry name" value="HTH_TETR_2"/>
    <property type="match status" value="1"/>
</dbReference>
<protein>
    <submittedName>
        <fullName evidence="6">TetR/AcrR family transcriptional regulator</fullName>
    </submittedName>
</protein>
<dbReference type="SUPFAM" id="SSF46689">
    <property type="entry name" value="Homeodomain-like"/>
    <property type="match status" value="1"/>
</dbReference>
<dbReference type="GO" id="GO:0000976">
    <property type="term" value="F:transcription cis-regulatory region binding"/>
    <property type="evidence" value="ECO:0007669"/>
    <property type="project" value="TreeGrafter"/>
</dbReference>
<accession>A0A7D6ZR23</accession>
<dbReference type="AlphaFoldDB" id="A0A7D6ZR23"/>
<dbReference type="Pfam" id="PF00440">
    <property type="entry name" value="TetR_N"/>
    <property type="match status" value="1"/>
</dbReference>
<evidence type="ECO:0000313" key="7">
    <source>
        <dbReference type="Proteomes" id="UP000515512"/>
    </source>
</evidence>
<organism evidence="6 7">
    <name type="scientific">Nocardia huaxiensis</name>
    <dbReference type="NCBI Taxonomy" id="2755382"/>
    <lineage>
        <taxon>Bacteria</taxon>
        <taxon>Bacillati</taxon>
        <taxon>Actinomycetota</taxon>
        <taxon>Actinomycetes</taxon>
        <taxon>Mycobacteriales</taxon>
        <taxon>Nocardiaceae</taxon>
        <taxon>Nocardia</taxon>
    </lineage>
</organism>
<keyword evidence="3" id="KW-0804">Transcription</keyword>
<gene>
    <name evidence="6" type="ORF">H0264_14080</name>
</gene>
<evidence type="ECO:0000256" key="1">
    <source>
        <dbReference type="ARBA" id="ARBA00023015"/>
    </source>
</evidence>
<dbReference type="KEGG" id="nhu:H0264_14080"/>
<evidence type="ECO:0000259" key="5">
    <source>
        <dbReference type="PROSITE" id="PS50977"/>
    </source>
</evidence>
<dbReference type="InterPro" id="IPR009057">
    <property type="entry name" value="Homeodomain-like_sf"/>
</dbReference>
<name>A0A7D6ZR23_9NOCA</name>
<dbReference type="RefSeq" id="WP_181584367.1">
    <property type="nucleotide sequence ID" value="NZ_CP059399.1"/>
</dbReference>
<evidence type="ECO:0000313" key="6">
    <source>
        <dbReference type="EMBL" id="QLY33203.1"/>
    </source>
</evidence>
<evidence type="ECO:0000256" key="2">
    <source>
        <dbReference type="ARBA" id="ARBA00023125"/>
    </source>
</evidence>
<dbReference type="PANTHER" id="PTHR30055">
    <property type="entry name" value="HTH-TYPE TRANSCRIPTIONAL REGULATOR RUTR"/>
    <property type="match status" value="1"/>
</dbReference>
<feature type="domain" description="HTH tetR-type" evidence="5">
    <location>
        <begin position="15"/>
        <end position="74"/>
    </location>
</feature>
<dbReference type="PANTHER" id="PTHR30055:SF234">
    <property type="entry name" value="HTH-TYPE TRANSCRIPTIONAL REGULATOR BETI"/>
    <property type="match status" value="1"/>
</dbReference>
<dbReference type="GO" id="GO:0003700">
    <property type="term" value="F:DNA-binding transcription factor activity"/>
    <property type="evidence" value="ECO:0007669"/>
    <property type="project" value="TreeGrafter"/>
</dbReference>